<evidence type="ECO:0000259" key="1">
    <source>
        <dbReference type="PROSITE" id="PS50994"/>
    </source>
</evidence>
<dbReference type="SUPFAM" id="SSF53098">
    <property type="entry name" value="Ribonuclease H-like"/>
    <property type="match status" value="1"/>
</dbReference>
<dbReference type="PANTHER" id="PTHR42648">
    <property type="entry name" value="TRANSPOSASE, PUTATIVE-RELATED"/>
    <property type="match status" value="1"/>
</dbReference>
<feature type="domain" description="Integrase catalytic" evidence="1">
    <location>
        <begin position="1"/>
        <end position="130"/>
    </location>
</feature>
<dbReference type="InterPro" id="IPR057670">
    <property type="entry name" value="SH3_retrovirus"/>
</dbReference>
<dbReference type="EMBL" id="JARBHB010000009">
    <property type="protein sequence ID" value="KAJ8875699.1"/>
    <property type="molecule type" value="Genomic_DNA"/>
</dbReference>
<keyword evidence="3" id="KW-1185">Reference proteome</keyword>
<dbReference type="Pfam" id="PF25597">
    <property type="entry name" value="SH3_retrovirus"/>
    <property type="match status" value="1"/>
</dbReference>
<dbReference type="InterPro" id="IPR039537">
    <property type="entry name" value="Retrotran_Ty1/copia-like"/>
</dbReference>
<dbReference type="Gene3D" id="3.30.420.10">
    <property type="entry name" value="Ribonuclease H-like superfamily/Ribonuclease H"/>
    <property type="match status" value="1"/>
</dbReference>
<evidence type="ECO:0000313" key="2">
    <source>
        <dbReference type="EMBL" id="KAJ8875699.1"/>
    </source>
</evidence>
<gene>
    <name evidence="2" type="ORF">PR048_023598</name>
</gene>
<evidence type="ECO:0000313" key="3">
    <source>
        <dbReference type="Proteomes" id="UP001159363"/>
    </source>
</evidence>
<proteinExistence type="predicted"/>
<dbReference type="Proteomes" id="UP001159363">
    <property type="component" value="Chromosome 8"/>
</dbReference>
<dbReference type="InterPro" id="IPR012337">
    <property type="entry name" value="RNaseH-like_sf"/>
</dbReference>
<accession>A0ABQ9GUK7</accession>
<sequence>MHVKSGEKDIIISYLNWFKTQTGKTVKGFISDNGLEEFYSSIEQVSLDNGIVHEKSCPYTPKKNGKTEFDNRTVVESLEQLCELKQQMQQYLFSIGLVVLKFHGRHQLNYFFNRNLISFLKPCDCEVFVHIPEIMRKKLNPKAKKGIFVGYDNE</sequence>
<dbReference type="PANTHER" id="PTHR42648:SF24">
    <property type="entry name" value="INTEGRASE CATALYTIC DOMAIN-CONTAINING PROTEIN"/>
    <property type="match status" value="1"/>
</dbReference>
<feature type="non-terminal residue" evidence="2">
    <location>
        <position position="154"/>
    </location>
</feature>
<comment type="caution">
    <text evidence="2">The sequence shown here is derived from an EMBL/GenBank/DDBJ whole genome shotgun (WGS) entry which is preliminary data.</text>
</comment>
<organism evidence="2 3">
    <name type="scientific">Dryococelus australis</name>
    <dbReference type="NCBI Taxonomy" id="614101"/>
    <lineage>
        <taxon>Eukaryota</taxon>
        <taxon>Metazoa</taxon>
        <taxon>Ecdysozoa</taxon>
        <taxon>Arthropoda</taxon>
        <taxon>Hexapoda</taxon>
        <taxon>Insecta</taxon>
        <taxon>Pterygota</taxon>
        <taxon>Neoptera</taxon>
        <taxon>Polyneoptera</taxon>
        <taxon>Phasmatodea</taxon>
        <taxon>Verophasmatodea</taxon>
        <taxon>Anareolatae</taxon>
        <taxon>Phasmatidae</taxon>
        <taxon>Eurycanthinae</taxon>
        <taxon>Dryococelus</taxon>
    </lineage>
</organism>
<dbReference type="PROSITE" id="PS50994">
    <property type="entry name" value="INTEGRASE"/>
    <property type="match status" value="1"/>
</dbReference>
<reference evidence="2 3" key="1">
    <citation type="submission" date="2023-02" db="EMBL/GenBank/DDBJ databases">
        <title>LHISI_Scaffold_Assembly.</title>
        <authorList>
            <person name="Stuart O.P."/>
            <person name="Cleave R."/>
            <person name="Magrath M.J.L."/>
            <person name="Mikheyev A.S."/>
        </authorList>
    </citation>
    <scope>NUCLEOTIDE SEQUENCE [LARGE SCALE GENOMIC DNA]</scope>
    <source>
        <strain evidence="2">Daus_M_001</strain>
        <tissue evidence="2">Leg muscle</tissue>
    </source>
</reference>
<dbReference type="InterPro" id="IPR036397">
    <property type="entry name" value="RNaseH_sf"/>
</dbReference>
<dbReference type="InterPro" id="IPR001584">
    <property type="entry name" value="Integrase_cat-core"/>
</dbReference>
<protein>
    <recommendedName>
        <fullName evidence="1">Integrase catalytic domain-containing protein</fullName>
    </recommendedName>
</protein>
<name>A0ABQ9GUK7_9NEOP</name>